<dbReference type="Proteomes" id="UP000320648">
    <property type="component" value="Unassembled WGS sequence"/>
</dbReference>
<sequence>MDLVRILFEDDELQRVAEDASYIPKRWGSDIIKAYRKKIQILKGAVDERDLRAMRSLHLEQLKGDRAGTSSIRLNKQFRLILKFATNSDGRVVIVIEMVDYH</sequence>
<name>A0A558IRS9_9CORY</name>
<gene>
    <name evidence="1" type="ORF">FQN05_06595</name>
</gene>
<dbReference type="SUPFAM" id="SSF143011">
    <property type="entry name" value="RelE-like"/>
    <property type="match status" value="1"/>
</dbReference>
<evidence type="ECO:0000313" key="1">
    <source>
        <dbReference type="EMBL" id="TVU84117.1"/>
    </source>
</evidence>
<dbReference type="PANTHER" id="PTHR40266">
    <property type="entry name" value="TOXIN HIGB-1"/>
    <property type="match status" value="1"/>
</dbReference>
<dbReference type="InterPro" id="IPR035093">
    <property type="entry name" value="RelE/ParE_toxin_dom_sf"/>
</dbReference>
<dbReference type="Pfam" id="PF05015">
    <property type="entry name" value="HigB-like_toxin"/>
    <property type="match status" value="1"/>
</dbReference>
<accession>A0A558IRS9</accession>
<reference evidence="1 2" key="1">
    <citation type="submission" date="2019-07" db="EMBL/GenBank/DDBJ databases">
        <title>Draft genome of C. aurimucosum strain 15-4290.</title>
        <authorList>
            <person name="Pacheco L.G.C."/>
            <person name="Aguiar E.R.G.R."/>
            <person name="Navas J."/>
            <person name="Santos C.S."/>
            <person name="Rocha D.J.P.G."/>
        </authorList>
    </citation>
    <scope>NUCLEOTIDE SEQUENCE [LARGE SCALE GENOMIC DNA]</scope>
    <source>
        <strain evidence="1 2">15-4290</strain>
    </source>
</reference>
<evidence type="ECO:0000313" key="2">
    <source>
        <dbReference type="Proteomes" id="UP000320648"/>
    </source>
</evidence>
<dbReference type="Gene3D" id="3.30.2310.20">
    <property type="entry name" value="RelE-like"/>
    <property type="match status" value="1"/>
</dbReference>
<protein>
    <submittedName>
        <fullName evidence="1">Plasmid maintenance system killer protein</fullName>
    </submittedName>
</protein>
<comment type="caution">
    <text evidence="1">The sequence shown here is derived from an EMBL/GenBank/DDBJ whole genome shotgun (WGS) entry which is preliminary data.</text>
</comment>
<dbReference type="PANTHER" id="PTHR40266:SF2">
    <property type="entry name" value="TOXIN HIGB-1"/>
    <property type="match status" value="1"/>
</dbReference>
<dbReference type="InterPro" id="IPR007711">
    <property type="entry name" value="HigB-1"/>
</dbReference>
<proteinExistence type="predicted"/>
<dbReference type="AlphaFoldDB" id="A0A558IRS9"/>
<dbReference type="EMBL" id="VMTX01000007">
    <property type="protein sequence ID" value="TVU84117.1"/>
    <property type="molecule type" value="Genomic_DNA"/>
</dbReference>
<organism evidence="1 2">
    <name type="scientific">Corynebacterium aurimucosum</name>
    <dbReference type="NCBI Taxonomy" id="169292"/>
    <lineage>
        <taxon>Bacteria</taxon>
        <taxon>Bacillati</taxon>
        <taxon>Actinomycetota</taxon>
        <taxon>Actinomycetes</taxon>
        <taxon>Mycobacteriales</taxon>
        <taxon>Corynebacteriaceae</taxon>
        <taxon>Corynebacterium</taxon>
    </lineage>
</organism>